<sequence>MAARYGFQPDQDRPHLYALVVEIIIDLSLHTTLFSWPSLQSHTRALTHSVAGSSFVGPTELEARIDTQGLPPRFCGYSESPFTLAAYTTHTGISPYFIICHLDLLSLTSHCNLIKPHCSERSDKRPVHVRDNQSSKGPLKENQQRSAAAPGRATMHGAATEQKRRPENVKRPTRSEDQNSCSATGQIGPGSTGAEKHPPIDNFSIQFHSIPGRIRPRAEREGPRKTRRKKKQIKGKGKRTPLRSAIPYLELPREGALKHSPDRQTDDDRGEIGHSETTAFRIALHRHWHCPSSSTTHIKRTIDGLHVLALPGPPPTARKRANYVAFDHRSTGNIKHNTQFTRFLLRNVRRRLQNVRFRSNGLIALKGPSPFSPKAQADGNPASLPAPCCNCRQEPQPAKLVLLEKNPYILISEHTSILQPGQKEFGSKQQEKNQPAEKETQRQHHITKTLINKQEALAVWADPVYSTRTALAGPGVPERPSPPVTTFSPTSPDLTPASDHPIEKRPLFQQTSWRRSPEVVFPKSHQNPSETRYTKLAAIPRCIRYSVPRIETSAQKKGKVRTELSVSTLHRTNTCTCTCNCSRSRTLSWGLSLSLVFLWPSHWIAVVVGPPGQLHRLGVVAVAVRTKSSAFQVVDSTSPPATFETPSSLLSCPLATVSEKERKNISQAHKHLNLLSNCLFSVPEDLLLIQTHIVNKWNTGNSPLSAETPHSGIRHTPNPLPFHYSAPSNAPPRSIISRSPLENATLAASLATSGNRPPTLPLADPR</sequence>
<dbReference type="GeneID" id="73339279"/>
<name>A0A9Q8SMZ4_9PEZI</name>
<feature type="region of interest" description="Disordered" evidence="1">
    <location>
        <begin position="700"/>
        <end position="738"/>
    </location>
</feature>
<feature type="region of interest" description="Disordered" evidence="1">
    <location>
        <begin position="121"/>
        <end position="272"/>
    </location>
</feature>
<accession>A0A9Q8SMZ4</accession>
<feature type="compositionally biased region" description="Basic and acidic residues" evidence="1">
    <location>
        <begin position="251"/>
        <end position="272"/>
    </location>
</feature>
<feature type="region of interest" description="Disordered" evidence="1">
    <location>
        <begin position="472"/>
        <end position="501"/>
    </location>
</feature>
<keyword evidence="3" id="KW-1185">Reference proteome</keyword>
<dbReference type="RefSeq" id="XP_049141412.1">
    <property type="nucleotide sequence ID" value="XM_049284269.1"/>
</dbReference>
<evidence type="ECO:0000313" key="3">
    <source>
        <dbReference type="Proteomes" id="UP000830671"/>
    </source>
</evidence>
<feature type="compositionally biased region" description="Basic residues" evidence="1">
    <location>
        <begin position="225"/>
        <end position="241"/>
    </location>
</feature>
<feature type="region of interest" description="Disordered" evidence="1">
    <location>
        <begin position="422"/>
        <end position="443"/>
    </location>
</feature>
<reference evidence="2" key="1">
    <citation type="journal article" date="2021" name="Mol. Plant Microbe Interact.">
        <title>Complete Genome Sequence of the Plant-Pathogenic Fungus Colletotrichum lupini.</title>
        <authorList>
            <person name="Baroncelli R."/>
            <person name="Pensec F."/>
            <person name="Da Lio D."/>
            <person name="Boufleur T."/>
            <person name="Vicente I."/>
            <person name="Sarrocco S."/>
            <person name="Picot A."/>
            <person name="Baraldi E."/>
            <person name="Sukno S."/>
            <person name="Thon M."/>
            <person name="Le Floch G."/>
        </authorList>
    </citation>
    <scope>NUCLEOTIDE SEQUENCE</scope>
    <source>
        <strain evidence="2">IMI 504893</strain>
    </source>
</reference>
<organism evidence="2 3">
    <name type="scientific">Colletotrichum lupini</name>
    <dbReference type="NCBI Taxonomy" id="145971"/>
    <lineage>
        <taxon>Eukaryota</taxon>
        <taxon>Fungi</taxon>
        <taxon>Dikarya</taxon>
        <taxon>Ascomycota</taxon>
        <taxon>Pezizomycotina</taxon>
        <taxon>Sordariomycetes</taxon>
        <taxon>Hypocreomycetidae</taxon>
        <taxon>Glomerellales</taxon>
        <taxon>Glomerellaceae</taxon>
        <taxon>Colletotrichum</taxon>
        <taxon>Colletotrichum acutatum species complex</taxon>
    </lineage>
</organism>
<evidence type="ECO:0000256" key="1">
    <source>
        <dbReference type="SAM" id="MobiDB-lite"/>
    </source>
</evidence>
<dbReference type="Proteomes" id="UP000830671">
    <property type="component" value="Chromosome 3"/>
</dbReference>
<proteinExistence type="predicted"/>
<feature type="compositionally biased region" description="Basic and acidic residues" evidence="1">
    <location>
        <begin position="121"/>
        <end position="143"/>
    </location>
</feature>
<protein>
    <submittedName>
        <fullName evidence="2">Uncharacterized protein</fullName>
    </submittedName>
</protein>
<dbReference type="KEGG" id="clup:CLUP02_05261"/>
<gene>
    <name evidence="2" type="ORF">CLUP02_05261</name>
</gene>
<dbReference type="EMBL" id="CP019475">
    <property type="protein sequence ID" value="UQC79781.1"/>
    <property type="molecule type" value="Genomic_DNA"/>
</dbReference>
<feature type="compositionally biased region" description="Basic and acidic residues" evidence="1">
    <location>
        <begin position="425"/>
        <end position="442"/>
    </location>
</feature>
<dbReference type="AlphaFoldDB" id="A0A9Q8SMZ4"/>
<evidence type="ECO:0000313" key="2">
    <source>
        <dbReference type="EMBL" id="UQC79781.1"/>
    </source>
</evidence>
<feature type="compositionally biased region" description="Basic and acidic residues" evidence="1">
    <location>
        <begin position="161"/>
        <end position="177"/>
    </location>
</feature>